<dbReference type="EMBL" id="CP001841">
    <property type="protein sequence ID" value="AEF81323.1"/>
    <property type="molecule type" value="Genomic_DNA"/>
</dbReference>
<gene>
    <name evidence="1" type="ordered locus">TREAZ_3429</name>
</gene>
<dbReference type="KEGG" id="taz:TREAZ_3429"/>
<reference evidence="1 2" key="2">
    <citation type="journal article" date="2011" name="ISME J.">
        <title>RNA-seq reveals cooperative metabolic interactions between two termite-gut spirochete species in co-culture.</title>
        <authorList>
            <person name="Rosenthal A.Z."/>
            <person name="Matson E.G."/>
            <person name="Eldar A."/>
            <person name="Leadbetter J.R."/>
        </authorList>
    </citation>
    <scope>NUCLEOTIDE SEQUENCE [LARGE SCALE GENOMIC DNA]</scope>
    <source>
        <strain evidence="2">ATCC BAA-888 / DSM 13862 / ZAS-9</strain>
    </source>
</reference>
<keyword evidence="2" id="KW-1185">Reference proteome</keyword>
<protein>
    <submittedName>
        <fullName evidence="1">Uncharacterized protein</fullName>
    </submittedName>
</protein>
<name>F5Y7T9_LEAAZ</name>
<proteinExistence type="predicted"/>
<reference evidence="2" key="1">
    <citation type="submission" date="2009-12" db="EMBL/GenBank/DDBJ databases">
        <title>Complete sequence of Treponema azotonutricium strain ZAS-9.</title>
        <authorList>
            <person name="Tetu S.G."/>
            <person name="Matson E."/>
            <person name="Ren Q."/>
            <person name="Seshadri R."/>
            <person name="Elbourne L."/>
            <person name="Hassan K.A."/>
            <person name="Durkin A."/>
            <person name="Radune D."/>
            <person name="Mohamoud Y."/>
            <person name="Shay R."/>
            <person name="Jin S."/>
            <person name="Zhang X."/>
            <person name="Lucey K."/>
            <person name="Ballor N.R."/>
            <person name="Ottesen E."/>
            <person name="Rosenthal R."/>
            <person name="Allen A."/>
            <person name="Leadbetter J.R."/>
            <person name="Paulsen I.T."/>
        </authorList>
    </citation>
    <scope>NUCLEOTIDE SEQUENCE [LARGE SCALE GENOMIC DNA]</scope>
    <source>
        <strain evidence="2">ATCC BAA-888 / DSM 13862 / ZAS-9</strain>
    </source>
</reference>
<dbReference type="Proteomes" id="UP000009222">
    <property type="component" value="Chromosome"/>
</dbReference>
<dbReference type="AlphaFoldDB" id="F5Y7T9"/>
<evidence type="ECO:0000313" key="1">
    <source>
        <dbReference type="EMBL" id="AEF81323.1"/>
    </source>
</evidence>
<dbReference type="InParanoid" id="F5Y7T9"/>
<accession>F5Y7T9</accession>
<dbReference type="STRING" id="545695.TREAZ_3429"/>
<evidence type="ECO:0000313" key="2">
    <source>
        <dbReference type="Proteomes" id="UP000009222"/>
    </source>
</evidence>
<sequence length="38" mass="4296">MKGFPDEIYLGRYAIHISMIVQKRLLVKLGGPTAPLIR</sequence>
<dbReference type="HOGENOM" id="CLU_3334232_0_0_12"/>
<organism evidence="1 2">
    <name type="scientific">Leadbettera azotonutricia (strain ATCC BAA-888 / DSM 13862 / ZAS-9)</name>
    <name type="common">Treponema azotonutricium</name>
    <dbReference type="NCBI Taxonomy" id="545695"/>
    <lineage>
        <taxon>Bacteria</taxon>
        <taxon>Pseudomonadati</taxon>
        <taxon>Spirochaetota</taxon>
        <taxon>Spirochaetia</taxon>
        <taxon>Spirochaetales</taxon>
        <taxon>Breznakiellaceae</taxon>
        <taxon>Leadbettera</taxon>
    </lineage>
</organism>